<dbReference type="InterPro" id="IPR048634">
    <property type="entry name" value="SecD_SecF_C"/>
</dbReference>
<dbReference type="PANTHER" id="PTHR30081">
    <property type="entry name" value="PROTEIN-EXPORT MEMBRANE PROTEIN SEC"/>
    <property type="match status" value="1"/>
</dbReference>
<dbReference type="Pfam" id="PF07549">
    <property type="entry name" value="Sec_GG"/>
    <property type="match status" value="1"/>
</dbReference>
<dbReference type="EMBL" id="JAMTCO010000014">
    <property type="protein sequence ID" value="MCP2272767.1"/>
    <property type="molecule type" value="Genomic_DNA"/>
</dbReference>
<evidence type="ECO:0000256" key="1">
    <source>
        <dbReference type="ARBA" id="ARBA00004651"/>
    </source>
</evidence>
<dbReference type="InterPro" id="IPR022646">
    <property type="entry name" value="SecD/SecF_CS"/>
</dbReference>
<protein>
    <recommendedName>
        <fullName evidence="9">Protein-export membrane protein SecF</fullName>
    </recommendedName>
</protein>
<dbReference type="InterPro" id="IPR022813">
    <property type="entry name" value="SecD/SecF_arch_bac"/>
</dbReference>
<keyword evidence="3 9" id="KW-1003">Cell membrane</keyword>
<feature type="transmembrane region" description="Helical" evidence="9">
    <location>
        <begin position="179"/>
        <end position="198"/>
    </location>
</feature>
<feature type="transmembrane region" description="Helical" evidence="9">
    <location>
        <begin position="230"/>
        <end position="251"/>
    </location>
</feature>
<keyword evidence="8 9" id="KW-0472">Membrane</keyword>
<keyword evidence="2 9" id="KW-0813">Transport</keyword>
<dbReference type="NCBIfam" id="TIGR00916">
    <property type="entry name" value="2A0604s01"/>
    <property type="match status" value="1"/>
</dbReference>
<feature type="transmembrane region" description="Helical" evidence="9">
    <location>
        <begin position="315"/>
        <end position="338"/>
    </location>
</feature>
<keyword evidence="6 9" id="KW-1133">Transmembrane helix</keyword>
<evidence type="ECO:0000256" key="6">
    <source>
        <dbReference type="ARBA" id="ARBA00022989"/>
    </source>
</evidence>
<evidence type="ECO:0000313" key="12">
    <source>
        <dbReference type="EMBL" id="MCP2272767.1"/>
    </source>
</evidence>
<keyword evidence="7 9" id="KW-0811">Translocation</keyword>
<dbReference type="PRINTS" id="PR01755">
    <property type="entry name" value="SECFTRNLCASE"/>
</dbReference>
<feature type="transmembrane region" description="Helical" evidence="9">
    <location>
        <begin position="289"/>
        <end position="309"/>
    </location>
</feature>
<dbReference type="PANTHER" id="PTHR30081:SF8">
    <property type="entry name" value="PROTEIN TRANSLOCASE SUBUNIT SECF"/>
    <property type="match status" value="1"/>
</dbReference>
<comment type="function">
    <text evidence="9">Part of the Sec protein translocase complex. Interacts with the SecYEG preprotein conducting channel. SecDF uses the proton motive force (PMF) to complete protein translocation after the ATP-dependent function of SecA.</text>
</comment>
<feature type="transmembrane region" description="Helical" evidence="9">
    <location>
        <begin position="205"/>
        <end position="224"/>
    </location>
</feature>
<comment type="caution">
    <text evidence="12">The sequence shown here is derived from an EMBL/GenBank/DDBJ whole genome shotgun (WGS) entry which is preliminary data.</text>
</comment>
<dbReference type="InterPro" id="IPR022645">
    <property type="entry name" value="SecD/SecF_bac"/>
</dbReference>
<name>A0ABT1IJD9_9PSEU</name>
<feature type="region of interest" description="Disordered" evidence="10">
    <location>
        <begin position="392"/>
        <end position="422"/>
    </location>
</feature>
<dbReference type="HAMAP" id="MF_01464_B">
    <property type="entry name" value="SecF_B"/>
    <property type="match status" value="1"/>
</dbReference>
<proteinExistence type="inferred from homology"/>
<dbReference type="NCBIfam" id="TIGR00966">
    <property type="entry name" value="transloc_SecF"/>
    <property type="match status" value="1"/>
</dbReference>
<sequence length="422" mass="45149">MTTVSTNETPAEKKPAVSATGDVAVAGKHSVFERLYTGTGAFDIVGKRKRWYVIFGILMLICLGSVIFRGFNLGIDFEGGTKISMPAVSATGEIAPERVEEVFKQTLDREASAVQRVGTGANSSIQIKSEALSIPDVTKLKQALFDQLKPQSPTGQSSPAQISDSAVSGTWGGEISQQALIALIVFLVLVTIFLALYFEKWMAVAALAALIHDVIFTAGVYSIVGFEVTPATVIGFLTILGFSLYDTVVVFDKVKENTRGLLGLTRRTYGEAANLAVNQTLMRSINTSLIALLPVIGLLVVGVGLLGVGTLQDLALVQLAGMLAGVLSSIYLATPILVDLKMTEPKFKEQAKRVHLRRANLARRQESAAAETDLSDDDALDAELRRERAYAVATSVPARTPKATDARRGAKPAGKPTGKKRR</sequence>
<accession>A0ABT1IJD9</accession>
<comment type="similarity">
    <text evidence="9">Belongs to the SecD/SecF family. SecF subfamily.</text>
</comment>
<dbReference type="InterPro" id="IPR055344">
    <property type="entry name" value="SecD_SecF_C_bact"/>
</dbReference>
<evidence type="ECO:0000256" key="5">
    <source>
        <dbReference type="ARBA" id="ARBA00022927"/>
    </source>
</evidence>
<evidence type="ECO:0000256" key="9">
    <source>
        <dbReference type="HAMAP-Rule" id="MF_01464"/>
    </source>
</evidence>
<dbReference type="SUPFAM" id="SSF82866">
    <property type="entry name" value="Multidrug efflux transporter AcrB transmembrane domain"/>
    <property type="match status" value="1"/>
</dbReference>
<evidence type="ECO:0000256" key="4">
    <source>
        <dbReference type="ARBA" id="ARBA00022692"/>
    </source>
</evidence>
<evidence type="ECO:0000256" key="2">
    <source>
        <dbReference type="ARBA" id="ARBA00022448"/>
    </source>
</evidence>
<keyword evidence="4 9" id="KW-0812">Transmembrane</keyword>
<evidence type="ECO:0000256" key="8">
    <source>
        <dbReference type="ARBA" id="ARBA00023136"/>
    </source>
</evidence>
<keyword evidence="13" id="KW-1185">Reference proteome</keyword>
<feature type="domain" description="Protein export membrane protein SecD/SecF C-terminal" evidence="11">
    <location>
        <begin position="158"/>
        <end position="341"/>
    </location>
</feature>
<dbReference type="InterPro" id="IPR005665">
    <property type="entry name" value="SecF_bac"/>
</dbReference>
<dbReference type="Proteomes" id="UP001205185">
    <property type="component" value="Unassembled WGS sequence"/>
</dbReference>
<evidence type="ECO:0000313" key="13">
    <source>
        <dbReference type="Proteomes" id="UP001205185"/>
    </source>
</evidence>
<reference evidence="12 13" key="1">
    <citation type="submission" date="2022-06" db="EMBL/GenBank/DDBJ databases">
        <title>Genomic Encyclopedia of Archaeal and Bacterial Type Strains, Phase II (KMG-II): from individual species to whole genera.</title>
        <authorList>
            <person name="Goeker M."/>
        </authorList>
    </citation>
    <scope>NUCLEOTIDE SEQUENCE [LARGE SCALE GENOMIC DNA]</scope>
    <source>
        <strain evidence="12 13">DSM 44255</strain>
    </source>
</reference>
<evidence type="ECO:0000256" key="7">
    <source>
        <dbReference type="ARBA" id="ARBA00023010"/>
    </source>
</evidence>
<gene>
    <name evidence="9" type="primary">secF</name>
    <name evidence="12" type="ORF">LV75_005293</name>
</gene>
<evidence type="ECO:0000256" key="3">
    <source>
        <dbReference type="ARBA" id="ARBA00022475"/>
    </source>
</evidence>
<dbReference type="Pfam" id="PF02355">
    <property type="entry name" value="SecD_SecF_C"/>
    <property type="match status" value="1"/>
</dbReference>
<comment type="subunit">
    <text evidence="9">Forms a complex with SecD. Part of the essential Sec protein translocation apparatus which comprises SecA, SecYEG and auxiliary proteins SecDF. Other proteins may also be involved.</text>
</comment>
<keyword evidence="5 9" id="KW-0653">Protein transport</keyword>
<organism evidence="12 13">
    <name type="scientific">Actinokineospora diospyrosa</name>
    <dbReference type="NCBI Taxonomy" id="103728"/>
    <lineage>
        <taxon>Bacteria</taxon>
        <taxon>Bacillati</taxon>
        <taxon>Actinomycetota</taxon>
        <taxon>Actinomycetes</taxon>
        <taxon>Pseudonocardiales</taxon>
        <taxon>Pseudonocardiaceae</taxon>
        <taxon>Actinokineospora</taxon>
    </lineage>
</organism>
<feature type="transmembrane region" description="Helical" evidence="9">
    <location>
        <begin position="51"/>
        <end position="71"/>
    </location>
</feature>
<evidence type="ECO:0000259" key="11">
    <source>
        <dbReference type="Pfam" id="PF02355"/>
    </source>
</evidence>
<comment type="subcellular location">
    <subcellularLocation>
        <location evidence="1 9">Cell membrane</location>
        <topology evidence="1 9">Multi-pass membrane protein</topology>
    </subcellularLocation>
</comment>
<evidence type="ECO:0000256" key="10">
    <source>
        <dbReference type="SAM" id="MobiDB-lite"/>
    </source>
</evidence>
<dbReference type="Gene3D" id="1.20.1640.10">
    <property type="entry name" value="Multidrug efflux transporter AcrB transmembrane domain"/>
    <property type="match status" value="1"/>
</dbReference>